<dbReference type="GO" id="GO:0005634">
    <property type="term" value="C:nucleus"/>
    <property type="evidence" value="ECO:0007669"/>
    <property type="project" value="UniProtKB-SubCell"/>
</dbReference>
<dbReference type="Pfam" id="PF05278">
    <property type="entry name" value="PEARLI-4"/>
    <property type="match status" value="1"/>
</dbReference>
<keyword evidence="6" id="KW-1185">Reference proteome</keyword>
<keyword evidence="2" id="KW-0227">DNA damage</keyword>
<name>A0A2U1L6E7_ARTAN</name>
<dbReference type="CDD" id="cd20404">
    <property type="entry name" value="Tudor_Agenet_AtEML-like"/>
    <property type="match status" value="1"/>
</dbReference>
<protein>
    <submittedName>
        <fullName evidence="5">Phospholipase-like protein</fullName>
    </submittedName>
</protein>
<sequence length="651" mass="74248">MYNHGFIFVYGNQFIALYTSLVKKIFISTHIPLLELSQMEQMLSEVLQSPSETMIKVLHHINEALFAKELLRHPDMDVNIAVSCCICEIMRIMAPESLCNDDQMKDFFEMVVITFEKLSSASSGCYTKMTKVLKIFCNIRLAVLMLDVQVEGLIGRLFKQFLTVADSNSSAIVLKMEKIMTMIIEESEDRAPELQGLIVASLKRDKQIASPVCWQLGEKVLMNWFAKLKPGLQNMGRDMSIALYDYSKMVSLMRKTASESHIMDPKALGEHNPTTTNKIKLESLEEMGNMVQTIRHCQLGSSDTVNTQGIHSEIGPKQEKTTISVSGDPPMPSKSVKLVNGKRKRYNTPWKKWAKSAEHGENLVGSRVRVWWPADKDYYEGVVDSFDHSKKKHKILYDDGDEDFLDLRLRKWLLYQDASDTPEPAGQEVPQKVSSPQPSVICVHGYNVKETVAPILESIFKKHGDIAANCSFKTNSIRASFLEFVCEIFNQIRTNELTVTMEEIECKVLDAEAANIDVSWLRAHLEDMKRKVSLGRLGQTDTSLYYDHCFRNTLYFICIANSWGESCLHDAFDMLVNDYKSKILHILCFMGGFDKFDVYVWSFSFVVEIQTNELTVTMEEIECKVLDAEAANIHVSWLRAHLEDMKRSPFC</sequence>
<evidence type="ECO:0000256" key="2">
    <source>
        <dbReference type="ARBA" id="ARBA00022763"/>
    </source>
</evidence>
<dbReference type="OrthoDB" id="200660at2759"/>
<reference evidence="5 6" key="1">
    <citation type="journal article" date="2018" name="Mol. Plant">
        <title>The genome of Artemisia annua provides insight into the evolution of Asteraceae family and artemisinin biosynthesis.</title>
        <authorList>
            <person name="Shen Q."/>
            <person name="Zhang L."/>
            <person name="Liao Z."/>
            <person name="Wang S."/>
            <person name="Yan T."/>
            <person name="Shi P."/>
            <person name="Liu M."/>
            <person name="Fu X."/>
            <person name="Pan Q."/>
            <person name="Wang Y."/>
            <person name="Lv Z."/>
            <person name="Lu X."/>
            <person name="Zhang F."/>
            <person name="Jiang W."/>
            <person name="Ma Y."/>
            <person name="Chen M."/>
            <person name="Hao X."/>
            <person name="Li L."/>
            <person name="Tang Y."/>
            <person name="Lv G."/>
            <person name="Zhou Y."/>
            <person name="Sun X."/>
            <person name="Brodelius P.E."/>
            <person name="Rose J.K.C."/>
            <person name="Tang K."/>
        </authorList>
    </citation>
    <scope>NUCLEOTIDE SEQUENCE [LARGE SCALE GENOMIC DNA]</scope>
    <source>
        <strain evidence="6">cv. Huhao1</strain>
        <tissue evidence="5">Leaf</tissue>
    </source>
</reference>
<dbReference type="GO" id="GO:0007064">
    <property type="term" value="P:mitotic sister chromatid cohesion"/>
    <property type="evidence" value="ECO:0007669"/>
    <property type="project" value="InterPro"/>
</dbReference>
<dbReference type="AlphaFoldDB" id="A0A2U1L6E7"/>
<gene>
    <name evidence="5" type="ORF">CTI12_AA525400</name>
</gene>
<dbReference type="PANTHER" id="PTHR12663:SF63">
    <property type="entry name" value="PHOSPHOLIPASE-LIKE PROTEIN-RELATED"/>
    <property type="match status" value="1"/>
</dbReference>
<comment type="caution">
    <text evidence="5">The sequence shown here is derived from an EMBL/GenBank/DDBJ whole genome shotgun (WGS) entry which is preliminary data.</text>
</comment>
<dbReference type="GO" id="GO:0000785">
    <property type="term" value="C:chromatin"/>
    <property type="evidence" value="ECO:0007669"/>
    <property type="project" value="TreeGrafter"/>
</dbReference>
<keyword evidence="3" id="KW-0234">DNA repair</keyword>
<dbReference type="STRING" id="35608.A0A2U1L6E7"/>
<evidence type="ECO:0000313" key="6">
    <source>
        <dbReference type="Proteomes" id="UP000245207"/>
    </source>
</evidence>
<dbReference type="EMBL" id="PKPP01011219">
    <property type="protein sequence ID" value="PWA44548.1"/>
    <property type="molecule type" value="Genomic_DNA"/>
</dbReference>
<comment type="subcellular location">
    <subcellularLocation>
        <location evidence="1">Nucleus</location>
    </subcellularLocation>
</comment>
<evidence type="ECO:0000256" key="1">
    <source>
        <dbReference type="ARBA" id="ARBA00004123"/>
    </source>
</evidence>
<evidence type="ECO:0000256" key="3">
    <source>
        <dbReference type="ARBA" id="ARBA00023204"/>
    </source>
</evidence>
<dbReference type="InterPro" id="IPR007942">
    <property type="entry name" value="PLipase-like"/>
</dbReference>
<keyword evidence="4" id="KW-0539">Nucleus</keyword>
<organism evidence="5 6">
    <name type="scientific">Artemisia annua</name>
    <name type="common">Sweet wormwood</name>
    <dbReference type="NCBI Taxonomy" id="35608"/>
    <lineage>
        <taxon>Eukaryota</taxon>
        <taxon>Viridiplantae</taxon>
        <taxon>Streptophyta</taxon>
        <taxon>Embryophyta</taxon>
        <taxon>Tracheophyta</taxon>
        <taxon>Spermatophyta</taxon>
        <taxon>Magnoliopsida</taxon>
        <taxon>eudicotyledons</taxon>
        <taxon>Gunneridae</taxon>
        <taxon>Pentapetalae</taxon>
        <taxon>asterids</taxon>
        <taxon>campanulids</taxon>
        <taxon>Asterales</taxon>
        <taxon>Asteraceae</taxon>
        <taxon>Asteroideae</taxon>
        <taxon>Anthemideae</taxon>
        <taxon>Artemisiinae</taxon>
        <taxon>Artemisia</taxon>
    </lineage>
</organism>
<dbReference type="GO" id="GO:0006281">
    <property type="term" value="P:DNA repair"/>
    <property type="evidence" value="ECO:0007669"/>
    <property type="project" value="UniProtKB-KW"/>
</dbReference>
<accession>A0A2U1L6E7</accession>
<proteinExistence type="predicted"/>
<dbReference type="PANTHER" id="PTHR12663">
    <property type="entry name" value="ANDROGEN INDUCED INHIBITOR OF PROLIFERATION AS3 / PDS5-RELATED"/>
    <property type="match status" value="1"/>
</dbReference>
<evidence type="ECO:0000313" key="5">
    <source>
        <dbReference type="EMBL" id="PWA44548.1"/>
    </source>
</evidence>
<dbReference type="Pfam" id="PF20168">
    <property type="entry name" value="PDS5"/>
    <property type="match status" value="1"/>
</dbReference>
<dbReference type="InterPro" id="IPR039776">
    <property type="entry name" value="Pds5"/>
</dbReference>
<evidence type="ECO:0000256" key="4">
    <source>
        <dbReference type="ARBA" id="ARBA00023242"/>
    </source>
</evidence>
<dbReference type="SUPFAM" id="SSF63748">
    <property type="entry name" value="Tudor/PWWP/MBT"/>
    <property type="match status" value="1"/>
</dbReference>
<dbReference type="Gene3D" id="2.30.30.140">
    <property type="match status" value="1"/>
</dbReference>
<dbReference type="Proteomes" id="UP000245207">
    <property type="component" value="Unassembled WGS sequence"/>
</dbReference>